<proteinExistence type="inferred from homology"/>
<dbReference type="Gene3D" id="3.40.710.10">
    <property type="entry name" value="DD-peptidase/beta-lactamase superfamily"/>
    <property type="match status" value="1"/>
</dbReference>
<keyword evidence="3" id="KW-0645">Protease</keyword>
<evidence type="ECO:0000256" key="2">
    <source>
        <dbReference type="ARBA" id="ARBA00022801"/>
    </source>
</evidence>
<dbReference type="GO" id="GO:0009002">
    <property type="term" value="F:serine-type D-Ala-D-Ala carboxypeptidase activity"/>
    <property type="evidence" value="ECO:0007669"/>
    <property type="project" value="UniProtKB-EC"/>
</dbReference>
<protein>
    <submittedName>
        <fullName evidence="3">D-alanyl-D-alanine carboxypeptidase DacC</fullName>
        <ecNumber evidence="3">3.4.16.4</ecNumber>
    </submittedName>
</protein>
<dbReference type="InterPro" id="IPR000667">
    <property type="entry name" value="Peptidase_S13"/>
</dbReference>
<dbReference type="AlphaFoldDB" id="A0A0X8X6I9"/>
<dbReference type="KEGG" id="mgot:MgSA37_04189"/>
<reference evidence="3 4" key="1">
    <citation type="submission" date="2015-12" db="EMBL/GenBank/DDBJ databases">
        <title>Genome sequence of Mucilaginibacter gotjawali.</title>
        <authorList>
            <person name="Lee J.S."/>
            <person name="Lee K.C."/>
            <person name="Kim K.K."/>
            <person name="Lee B.W."/>
        </authorList>
    </citation>
    <scope>NUCLEOTIDE SEQUENCE [LARGE SCALE GENOMIC DNA]</scope>
    <source>
        <strain evidence="3 4">SA3-7</strain>
    </source>
</reference>
<dbReference type="EC" id="3.4.16.4" evidence="3"/>
<evidence type="ECO:0000313" key="4">
    <source>
        <dbReference type="Proteomes" id="UP000218263"/>
    </source>
</evidence>
<dbReference type="SUPFAM" id="SSF56601">
    <property type="entry name" value="beta-lactamase/transpeptidase-like"/>
    <property type="match status" value="1"/>
</dbReference>
<evidence type="ECO:0000313" key="3">
    <source>
        <dbReference type="EMBL" id="BAU55997.1"/>
    </source>
</evidence>
<organism evidence="3 4">
    <name type="scientific">Mucilaginibacter gotjawali</name>
    <dbReference type="NCBI Taxonomy" id="1550579"/>
    <lineage>
        <taxon>Bacteria</taxon>
        <taxon>Pseudomonadati</taxon>
        <taxon>Bacteroidota</taxon>
        <taxon>Sphingobacteriia</taxon>
        <taxon>Sphingobacteriales</taxon>
        <taxon>Sphingobacteriaceae</taxon>
        <taxon>Mucilaginibacter</taxon>
    </lineage>
</organism>
<dbReference type="GO" id="GO:0006508">
    <property type="term" value="P:proteolysis"/>
    <property type="evidence" value="ECO:0007669"/>
    <property type="project" value="InterPro"/>
</dbReference>
<evidence type="ECO:0000256" key="1">
    <source>
        <dbReference type="ARBA" id="ARBA00006096"/>
    </source>
</evidence>
<dbReference type="Pfam" id="PF02113">
    <property type="entry name" value="Peptidase_S13"/>
    <property type="match status" value="1"/>
</dbReference>
<keyword evidence="3" id="KW-0121">Carboxypeptidase</keyword>
<dbReference type="GO" id="GO:0000270">
    <property type="term" value="P:peptidoglycan metabolic process"/>
    <property type="evidence" value="ECO:0007669"/>
    <property type="project" value="TreeGrafter"/>
</dbReference>
<dbReference type="PANTHER" id="PTHR30023">
    <property type="entry name" value="D-ALANYL-D-ALANINE CARBOXYPEPTIDASE"/>
    <property type="match status" value="1"/>
</dbReference>
<dbReference type="PRINTS" id="PR00922">
    <property type="entry name" value="DADACBPTASE3"/>
</dbReference>
<keyword evidence="2 3" id="KW-0378">Hydrolase</keyword>
<comment type="similarity">
    <text evidence="1">Belongs to the peptidase S13 family.</text>
</comment>
<dbReference type="EMBL" id="AP017313">
    <property type="protein sequence ID" value="BAU55997.1"/>
    <property type="molecule type" value="Genomic_DNA"/>
</dbReference>
<keyword evidence="4" id="KW-1185">Reference proteome</keyword>
<gene>
    <name evidence="3" type="primary">dacC</name>
    <name evidence="3" type="ORF">MgSA37_04189</name>
</gene>
<dbReference type="Proteomes" id="UP000218263">
    <property type="component" value="Chromosome"/>
</dbReference>
<dbReference type="PANTHER" id="PTHR30023:SF0">
    <property type="entry name" value="PENICILLIN-SENSITIVE CARBOXYPEPTIDASE A"/>
    <property type="match status" value="1"/>
</dbReference>
<name>A0A0X8X6I9_9SPHI</name>
<sequence length="470" mass="51560">MMIRKSWLASVLFFSGNLFAQPLQQHLQTAFNRLQTDSQCRYASVSLTVLDAKTGETVFAGNPNMGLATASTLKTVTTITAFNLLGKDFQYQTQFGYSGSVGADGTLTGDVIIKGAGDPTLGSWRYESSHEHHILSLMVDALQKAGIKKINGRIVGDDSIFGSQSIPPGWIWMDVGNYYGAGTSGLTWRENQFDIKLRTGRIGSPIEIAREVPAVPYLDFKSELLNAPAGTGDEAYAFLPVGGKLMYLRGTYAEDQSKKSISVALPDPAYDAAFRLADTLKRLGILVSNEPESTGTLTAKGLPAPQIATNLTTILSPRLSQIIYWLNQKSINLYAEQLLKTIAWKAGKQPSTENGVEVLQDFWKAKGIDPHSLNIFDGSGLSPGDRVTTLTMAAILQSAKKETWFPDFYESLPTYNNMKMKSGTILNVLCYAGYQTYKGRELCFSIMVNNFNGSSRAVKEKIFRVLDELK</sequence>
<dbReference type="RefSeq" id="WP_232010696.1">
    <property type="nucleotide sequence ID" value="NZ_AP017313.1"/>
</dbReference>
<dbReference type="Gene3D" id="3.50.80.20">
    <property type="entry name" value="D-Ala-D-Ala carboxypeptidase C, peptidase S13"/>
    <property type="match status" value="1"/>
</dbReference>
<accession>A0A0X8X6I9</accession>
<dbReference type="InterPro" id="IPR012338">
    <property type="entry name" value="Beta-lactam/transpept-like"/>
</dbReference>
<dbReference type="NCBIfam" id="TIGR00666">
    <property type="entry name" value="PBP4"/>
    <property type="match status" value="1"/>
</dbReference>